<dbReference type="Gramene" id="EOY04384">
    <property type="protein sequence ID" value="EOY04384"/>
    <property type="gene ID" value="TCM_019650"/>
</dbReference>
<gene>
    <name evidence="1" type="ORF">TCM_019650</name>
</gene>
<evidence type="ECO:0000313" key="1">
    <source>
        <dbReference type="EMBL" id="EOY04384.1"/>
    </source>
</evidence>
<dbReference type="HOGENOM" id="CLU_2727320_0_0_1"/>
<protein>
    <submittedName>
        <fullName evidence="1">Uncharacterized protein</fullName>
    </submittedName>
</protein>
<dbReference type="EMBL" id="CM001882">
    <property type="protein sequence ID" value="EOY04384.1"/>
    <property type="molecule type" value="Genomic_DNA"/>
</dbReference>
<dbReference type="Proteomes" id="UP000026915">
    <property type="component" value="Chromosome 4"/>
</dbReference>
<keyword evidence="2" id="KW-1185">Reference proteome</keyword>
<sequence>MEPLINPCPLDVWLIVGKKKKRPVFNPCCVEHVNAPPIATDNVKTFSQTWHVTMDSPQTWKLRAQFLKPSER</sequence>
<dbReference type="InParanoid" id="A0A061EPX9"/>
<dbReference type="AlphaFoldDB" id="A0A061EPX9"/>
<accession>A0A061EPX9</accession>
<organism evidence="1 2">
    <name type="scientific">Theobroma cacao</name>
    <name type="common">Cacao</name>
    <name type="synonym">Cocoa</name>
    <dbReference type="NCBI Taxonomy" id="3641"/>
    <lineage>
        <taxon>Eukaryota</taxon>
        <taxon>Viridiplantae</taxon>
        <taxon>Streptophyta</taxon>
        <taxon>Embryophyta</taxon>
        <taxon>Tracheophyta</taxon>
        <taxon>Spermatophyta</taxon>
        <taxon>Magnoliopsida</taxon>
        <taxon>eudicotyledons</taxon>
        <taxon>Gunneridae</taxon>
        <taxon>Pentapetalae</taxon>
        <taxon>rosids</taxon>
        <taxon>malvids</taxon>
        <taxon>Malvales</taxon>
        <taxon>Malvaceae</taxon>
        <taxon>Byttnerioideae</taxon>
        <taxon>Theobroma</taxon>
    </lineage>
</organism>
<name>A0A061EPX9_THECC</name>
<proteinExistence type="predicted"/>
<reference evidence="1 2" key="1">
    <citation type="journal article" date="2013" name="Genome Biol.">
        <title>The genome sequence of the most widely cultivated cacao type and its use to identify candidate genes regulating pod color.</title>
        <authorList>
            <person name="Motamayor J.C."/>
            <person name="Mockaitis K."/>
            <person name="Schmutz J."/>
            <person name="Haiminen N."/>
            <person name="Iii D.L."/>
            <person name="Cornejo O."/>
            <person name="Findley S.D."/>
            <person name="Zheng P."/>
            <person name="Utro F."/>
            <person name="Royaert S."/>
            <person name="Saski C."/>
            <person name="Jenkins J."/>
            <person name="Podicheti R."/>
            <person name="Zhao M."/>
            <person name="Scheffler B.E."/>
            <person name="Stack J.C."/>
            <person name="Feltus F.A."/>
            <person name="Mustiga G.M."/>
            <person name="Amores F."/>
            <person name="Phillips W."/>
            <person name="Marelli J.P."/>
            <person name="May G.D."/>
            <person name="Shapiro H."/>
            <person name="Ma J."/>
            <person name="Bustamante C.D."/>
            <person name="Schnell R.J."/>
            <person name="Main D."/>
            <person name="Gilbert D."/>
            <person name="Parida L."/>
            <person name="Kuhn D.N."/>
        </authorList>
    </citation>
    <scope>NUCLEOTIDE SEQUENCE [LARGE SCALE GENOMIC DNA]</scope>
    <source>
        <strain evidence="2">cv. Matina 1-6</strain>
    </source>
</reference>
<evidence type="ECO:0000313" key="2">
    <source>
        <dbReference type="Proteomes" id="UP000026915"/>
    </source>
</evidence>